<protein>
    <submittedName>
        <fullName evidence="1">Uncharacterized protein</fullName>
    </submittedName>
</protein>
<dbReference type="AlphaFoldDB" id="A0A0E9PWC2"/>
<evidence type="ECO:0000313" key="1">
    <source>
        <dbReference type="EMBL" id="JAH08582.1"/>
    </source>
</evidence>
<proteinExistence type="predicted"/>
<reference evidence="1" key="1">
    <citation type="submission" date="2014-11" db="EMBL/GenBank/DDBJ databases">
        <authorList>
            <person name="Amaro Gonzalez C."/>
        </authorList>
    </citation>
    <scope>NUCLEOTIDE SEQUENCE</scope>
</reference>
<dbReference type="EMBL" id="GBXM01099995">
    <property type="protein sequence ID" value="JAH08582.1"/>
    <property type="molecule type" value="Transcribed_RNA"/>
</dbReference>
<organism evidence="1">
    <name type="scientific">Anguilla anguilla</name>
    <name type="common">European freshwater eel</name>
    <name type="synonym">Muraena anguilla</name>
    <dbReference type="NCBI Taxonomy" id="7936"/>
    <lineage>
        <taxon>Eukaryota</taxon>
        <taxon>Metazoa</taxon>
        <taxon>Chordata</taxon>
        <taxon>Craniata</taxon>
        <taxon>Vertebrata</taxon>
        <taxon>Euteleostomi</taxon>
        <taxon>Actinopterygii</taxon>
        <taxon>Neopterygii</taxon>
        <taxon>Teleostei</taxon>
        <taxon>Anguilliformes</taxon>
        <taxon>Anguillidae</taxon>
        <taxon>Anguilla</taxon>
    </lineage>
</organism>
<reference evidence="1" key="2">
    <citation type="journal article" date="2015" name="Fish Shellfish Immunol.">
        <title>Early steps in the European eel (Anguilla anguilla)-Vibrio vulnificus interaction in the gills: Role of the RtxA13 toxin.</title>
        <authorList>
            <person name="Callol A."/>
            <person name="Pajuelo D."/>
            <person name="Ebbesson L."/>
            <person name="Teles M."/>
            <person name="MacKenzie S."/>
            <person name="Amaro C."/>
        </authorList>
    </citation>
    <scope>NUCLEOTIDE SEQUENCE</scope>
</reference>
<name>A0A0E9PWC2_ANGAN</name>
<accession>A0A0E9PWC2</accession>
<sequence length="71" mass="7890">MAPRRVPREILPVPLTCILRVISRLVIGLSSFPGDPFQICIDFLQNSSNSGPTRCACSVCTRRQKLYFPPG</sequence>